<dbReference type="OrthoDB" id="1115380at2"/>
<name>A0A4R5EI46_9RHOB</name>
<comment type="caution">
    <text evidence="1">The sequence shown here is derived from an EMBL/GenBank/DDBJ whole genome shotgun (WGS) entry which is preliminary data.</text>
</comment>
<dbReference type="RefSeq" id="WP_132831445.1">
    <property type="nucleotide sequence ID" value="NZ_SMFP01000023.1"/>
</dbReference>
<dbReference type="Proteomes" id="UP000294662">
    <property type="component" value="Unassembled WGS sequence"/>
</dbReference>
<organism evidence="1 2">
    <name type="scientific">Antarcticimicrobium sediminis</name>
    <dbReference type="NCBI Taxonomy" id="2546227"/>
    <lineage>
        <taxon>Bacteria</taxon>
        <taxon>Pseudomonadati</taxon>
        <taxon>Pseudomonadota</taxon>
        <taxon>Alphaproteobacteria</taxon>
        <taxon>Rhodobacterales</taxon>
        <taxon>Paracoccaceae</taxon>
        <taxon>Antarcticimicrobium</taxon>
    </lineage>
</organism>
<accession>A0A4R5EI46</accession>
<evidence type="ECO:0000313" key="2">
    <source>
        <dbReference type="Proteomes" id="UP000294662"/>
    </source>
</evidence>
<protein>
    <submittedName>
        <fullName evidence="1">Uncharacterized protein</fullName>
    </submittedName>
</protein>
<gene>
    <name evidence="1" type="ORF">E1B25_20460</name>
</gene>
<dbReference type="AlphaFoldDB" id="A0A4R5EI46"/>
<proteinExistence type="predicted"/>
<sequence length="267" mass="26503">MPDPLLADSVTKLDGAAGRVIVTGSHGGVYAACLAFRSGARAAIFNDAGVGLDQAGIGGLIWLEQLGMAAAAVDHQSAPIGDAEAMVDRGRISHTNALAQALGVCPDMPCAEAAALLENAPVAGGDCPVIAEARQVEQPFPGGRRLIVVDSASLVRPEDAGQVVVTGSHGAIFGGNPANALKADAALALFNDAGGAATSRLPALQARGVAAATVAAMSARIGDGRSTLEDGVISTCNPAAEALGGHPGLPARTLVEVALRVRGGEVD</sequence>
<dbReference type="EMBL" id="SMFP01000023">
    <property type="protein sequence ID" value="TDE34020.1"/>
    <property type="molecule type" value="Genomic_DNA"/>
</dbReference>
<reference evidence="1 2" key="1">
    <citation type="submission" date="2019-03" db="EMBL/GenBank/DDBJ databases">
        <authorList>
            <person name="Zhang S."/>
        </authorList>
    </citation>
    <scope>NUCLEOTIDE SEQUENCE [LARGE SCALE GENOMIC DNA]</scope>
    <source>
        <strain evidence="1 2">S4J41</strain>
    </source>
</reference>
<evidence type="ECO:0000313" key="1">
    <source>
        <dbReference type="EMBL" id="TDE34020.1"/>
    </source>
</evidence>
<keyword evidence="2" id="KW-1185">Reference proteome</keyword>